<dbReference type="EMBL" id="CP024870">
    <property type="protein sequence ID" value="ATX71529.1"/>
    <property type="molecule type" value="Genomic_DNA"/>
</dbReference>
<dbReference type="AlphaFoldDB" id="A0A2K8KLP2"/>
<dbReference type="Proteomes" id="UP000231179">
    <property type="component" value="Chromosome"/>
</dbReference>
<dbReference type="RefSeq" id="WP_100255059.1">
    <property type="nucleotide sequence ID" value="NZ_CP024870.1"/>
</dbReference>
<organism evidence="1 2">
    <name type="scientific">Spiroplasma clarkii</name>
    <dbReference type="NCBI Taxonomy" id="2139"/>
    <lineage>
        <taxon>Bacteria</taxon>
        <taxon>Bacillati</taxon>
        <taxon>Mycoplasmatota</taxon>
        <taxon>Mollicutes</taxon>
        <taxon>Entomoplasmatales</taxon>
        <taxon>Spiroplasmataceae</taxon>
        <taxon>Spiroplasma</taxon>
    </lineage>
</organism>
<protein>
    <recommendedName>
        <fullName evidence="3">Chitinase</fullName>
    </recommendedName>
</protein>
<sequence>MKKLIIILGSITLGTTAVAVPAVFVMRGFSNSLNKKVDHANPQDSDIDTNVSSSNQGFLDVTTLDITSILGAIESPSEENVIAKLKEVNPQLKDLNIYIKGLTLSKVRFTVEKYTGTAEAAYKITSLDSLIANKDLGKVAKITDEAIINKIKEKNKIISNTDLSSEIKLQVISLNQIEMDWVDARPDSNSKITLTYEPMSLEGIFLNTNLGDTSDLSSEWISKTLLHVNPQASFIDLTKDYQIKIYDEGNQSPENAKIQLFYQDNLVSLDAGNFLTVTYNVKDITSIITNTDLGVLEKLDRETILAAIIVKNPIYGNLRNYRNTQIDFTLGSAKVSNPGVLTDTATVTYQIRDISGIVSKTHLGELELLPADTATLNLMLIKKIKEVNPVLRELVDFNIKPEAVAYNSFVPADAYVRNNKFDISIVGYQGKITMSFDVKRKNISELLRTTDLRTFYWTTKDDILKRIKNENGAGFNDEEIDYSEPSYTNIVLTAKNSSINYYGSVTITFNTNFKKTTDHNMTNFKGGTGDGEQFNAMQTIEWAVMSQNKTATNSSFDFSYVIPNGLNNAILAGKKNIVLSYQLRPNSISTFQSVSATELEKAKQVGDLQTPLSLLNGAGIENKDLGTAKSIWVPFESRNWWGSCGKNGDGWNVTSSFKYSAKIATENGQSIVKFSIVISTSMAEHSSCSTLKSNYAVTINSIDIN</sequence>
<evidence type="ECO:0000313" key="1">
    <source>
        <dbReference type="EMBL" id="ATX71529.1"/>
    </source>
</evidence>
<accession>A0A2K8KLP2</accession>
<gene>
    <name evidence="1" type="ORF">SCLAR_v1c12290</name>
</gene>
<name>A0A2K8KLP2_9MOLU</name>
<keyword evidence="2" id="KW-1185">Reference proteome</keyword>
<evidence type="ECO:0008006" key="3">
    <source>
        <dbReference type="Google" id="ProtNLM"/>
    </source>
</evidence>
<evidence type="ECO:0000313" key="2">
    <source>
        <dbReference type="Proteomes" id="UP000231179"/>
    </source>
</evidence>
<reference evidence="1 2" key="1">
    <citation type="submission" date="2017-11" db="EMBL/GenBank/DDBJ databases">
        <title>Complete genome sequence of Spiroplasma clarkii CN-5 (DSM 19994).</title>
        <authorList>
            <person name="Tsai Y.-M."/>
            <person name="Chang A."/>
            <person name="Lo W.-S."/>
            <person name="Kuo C.-H."/>
        </authorList>
    </citation>
    <scope>NUCLEOTIDE SEQUENCE [LARGE SCALE GENOMIC DNA]</scope>
    <source>
        <strain evidence="1 2">CN-5</strain>
    </source>
</reference>
<proteinExistence type="predicted"/>